<name>A0ABV6N744_9PSEU</name>
<dbReference type="Proteomes" id="UP001589810">
    <property type="component" value="Unassembled WGS sequence"/>
</dbReference>
<organism evidence="2 3">
    <name type="scientific">Kutzneria chonburiensis</name>
    <dbReference type="NCBI Taxonomy" id="1483604"/>
    <lineage>
        <taxon>Bacteria</taxon>
        <taxon>Bacillati</taxon>
        <taxon>Actinomycetota</taxon>
        <taxon>Actinomycetes</taxon>
        <taxon>Pseudonocardiales</taxon>
        <taxon>Pseudonocardiaceae</taxon>
        <taxon>Kutzneria</taxon>
    </lineage>
</organism>
<evidence type="ECO:0000313" key="2">
    <source>
        <dbReference type="EMBL" id="MFC0547846.1"/>
    </source>
</evidence>
<gene>
    <name evidence="2" type="ORF">ACFFH7_40510</name>
</gene>
<reference evidence="2 3" key="1">
    <citation type="submission" date="2024-09" db="EMBL/GenBank/DDBJ databases">
        <authorList>
            <person name="Sun Q."/>
            <person name="Mori K."/>
        </authorList>
    </citation>
    <scope>NUCLEOTIDE SEQUENCE [LARGE SCALE GENOMIC DNA]</scope>
    <source>
        <strain evidence="2 3">TBRC 1432</strain>
    </source>
</reference>
<evidence type="ECO:0000313" key="3">
    <source>
        <dbReference type="Proteomes" id="UP001589810"/>
    </source>
</evidence>
<keyword evidence="3" id="KW-1185">Reference proteome</keyword>
<evidence type="ECO:0000259" key="1">
    <source>
        <dbReference type="Pfam" id="PF12680"/>
    </source>
</evidence>
<dbReference type="RefSeq" id="WP_273938307.1">
    <property type="nucleotide sequence ID" value="NZ_CP097263.1"/>
</dbReference>
<dbReference type="CDD" id="cd00531">
    <property type="entry name" value="NTF2_like"/>
    <property type="match status" value="1"/>
</dbReference>
<dbReference type="EMBL" id="JBHLUD010000015">
    <property type="protein sequence ID" value="MFC0547846.1"/>
    <property type="molecule type" value="Genomic_DNA"/>
</dbReference>
<accession>A0ABV6N744</accession>
<dbReference type="Pfam" id="PF12680">
    <property type="entry name" value="SnoaL_2"/>
    <property type="match status" value="1"/>
</dbReference>
<dbReference type="InterPro" id="IPR032710">
    <property type="entry name" value="NTF2-like_dom_sf"/>
</dbReference>
<protein>
    <submittedName>
        <fullName evidence="2">Nuclear transport factor 2 family protein</fullName>
    </submittedName>
</protein>
<dbReference type="SUPFAM" id="SSF54427">
    <property type="entry name" value="NTF2-like"/>
    <property type="match status" value="1"/>
</dbReference>
<dbReference type="InterPro" id="IPR037401">
    <property type="entry name" value="SnoaL-like"/>
</dbReference>
<dbReference type="Gene3D" id="3.10.450.50">
    <property type="match status" value="1"/>
</dbReference>
<sequence>MPAEQNPRDVATFVQQWYDLLSDHEPVERLLPMVADDGLEMAFPERTLRGHADFRDWYVAVGEAFSDQTHTVELLSSTDNGDTIDIAVTVVWEATNNADDSRSKFRVNQTWQLVKTATGPVISTYAVGDLVAI</sequence>
<feature type="domain" description="SnoaL-like" evidence="1">
    <location>
        <begin position="14"/>
        <end position="112"/>
    </location>
</feature>
<proteinExistence type="predicted"/>
<comment type="caution">
    <text evidence="2">The sequence shown here is derived from an EMBL/GenBank/DDBJ whole genome shotgun (WGS) entry which is preliminary data.</text>
</comment>